<feature type="compositionally biased region" description="Low complexity" evidence="2">
    <location>
        <begin position="1572"/>
        <end position="1585"/>
    </location>
</feature>
<feature type="region of interest" description="Disordered" evidence="2">
    <location>
        <begin position="1224"/>
        <end position="1252"/>
    </location>
</feature>
<feature type="region of interest" description="Disordered" evidence="2">
    <location>
        <begin position="933"/>
        <end position="952"/>
    </location>
</feature>
<gene>
    <name evidence="5" type="ORF">DH2020_021921</name>
</gene>
<feature type="domain" description="HSA" evidence="4">
    <location>
        <begin position="625"/>
        <end position="698"/>
    </location>
</feature>
<dbReference type="PROSITE" id="PS51204">
    <property type="entry name" value="HSA"/>
    <property type="match status" value="1"/>
</dbReference>
<name>A0ABR0WBW5_REHGL</name>
<evidence type="ECO:0000313" key="5">
    <source>
        <dbReference type="EMBL" id="KAK6145101.1"/>
    </source>
</evidence>
<evidence type="ECO:0000256" key="2">
    <source>
        <dbReference type="SAM" id="MobiDB-lite"/>
    </source>
</evidence>
<dbReference type="PROSITE" id="PS50090">
    <property type="entry name" value="MYB_LIKE"/>
    <property type="match status" value="1"/>
</dbReference>
<feature type="compositionally biased region" description="Polar residues" evidence="2">
    <location>
        <begin position="1556"/>
        <end position="1566"/>
    </location>
</feature>
<feature type="region of interest" description="Disordered" evidence="2">
    <location>
        <begin position="1541"/>
        <end position="1602"/>
    </location>
</feature>
<dbReference type="PANTHER" id="PTHR46774">
    <property type="entry name" value="CHROMATIN MODIFICATION-RELATED PROTEIN EAF1 A-RELATED"/>
    <property type="match status" value="1"/>
</dbReference>
<feature type="compositionally biased region" description="Basic and acidic residues" evidence="2">
    <location>
        <begin position="223"/>
        <end position="238"/>
    </location>
</feature>
<dbReference type="InterPro" id="IPR001005">
    <property type="entry name" value="SANT/Myb"/>
</dbReference>
<dbReference type="SMART" id="SM00573">
    <property type="entry name" value="HSA"/>
    <property type="match status" value="1"/>
</dbReference>
<feature type="region of interest" description="Disordered" evidence="2">
    <location>
        <begin position="1944"/>
        <end position="2022"/>
    </location>
</feature>
<feature type="compositionally biased region" description="Polar residues" evidence="2">
    <location>
        <begin position="1803"/>
        <end position="1821"/>
    </location>
</feature>
<feature type="compositionally biased region" description="Low complexity" evidence="2">
    <location>
        <begin position="2008"/>
        <end position="2022"/>
    </location>
</feature>
<feature type="region of interest" description="Disordered" evidence="2">
    <location>
        <begin position="1853"/>
        <end position="1872"/>
    </location>
</feature>
<feature type="compositionally biased region" description="Polar residues" evidence="2">
    <location>
        <begin position="1767"/>
        <end position="1796"/>
    </location>
</feature>
<feature type="compositionally biased region" description="Low complexity" evidence="2">
    <location>
        <begin position="1228"/>
        <end position="1240"/>
    </location>
</feature>
<sequence>METLEFAALLKFALTLEFFRTFFVEFYALSCRTLLKLSVDQLWESEHEFKGHASNWPFHMTDNLSTSVLIVNAEIDSMGGVVEGGVGIANKTSPRRAAIEKVQAELRQEYEIREKTKRELEFLEKGGDPLNYKLGIAATVSVQSTSFTDQHLDHFVTSEAKGSFAFTASPHGDSVESSGRLGANPCEPNSADNLMLFDAEREFSEGDRNSLHPSRSSIVASEKLSHMDGSRRTREHGDSAAFGLPRKAYKRRYRSRPNRDGTRSSSTDVNPTRGSHVPRDVKGLISDVENQNCNSKPTSPIDDALHKTGLTDSQQDMELDGGKAVKSTKDLIEGLPMNAASDAIACETPLDDLCNQQSHPGVLKTPIRMDSDGPEAIQATTGMTFAVVECQPSVNAIKVENKSSSYQMNGFSSKNGDGMKNDAHNNSASRGNKGLDSESSCAQTSLNIDRNNETEMCTKIRSADSNGQIRDQILVPDKTPILEGGEFVKEKKETGGVDSSILVNVESTSACERQPENGVKLQPEEELNQSGSALKNEVKDQIVIEGMEACAPTGSESGKNLDSVDISIADLPECGMLTRVSTVSLEGQTSPVSESKLARKIDEDSILKEAQIIEAKRKRIAELSVATSPKKFRPKSHWDYVLEEMAWLANDFAQERVWKIAAASQISYRAAFTCRLRKQDSSFHLEAKKVAHTLAKSVTEFWHSVEIQHMLRVERSNVLGPQSQRDDELSVQAYAVRFLKYNCNIVYNQAEVPLTPDRVSDMEVLDLSWEDNLTEENLFYTVPLGTMETYRSSIELHVAQCQRIGSRVQEEVETSACDATADFESQDNAYDEDERQTNTYGMSMAFEDSKSSRFGQKKQKHLIHAYGVRSYEASSDIVHMQGAENKVVHQSALLAKRPGGNLNASIPTKRVRTASRRVITPFSAGTSGCVLVPSKTDASSGDTDSFQDDQSTLRGGSLIPYSLEVESVGDFEKQLPIDSAEISTKHKKKKKKAKHLNAAYEPRWQVDSTFQNEQFQRDHLRKSHQLESNCSTGKACSPSSLWWCSVISTFFITSDGLYIICEGLLGQPMAKKPKTMRQSQDSSFENITPIGGSVPSPVASQMSNMSNPNKFIKMLGGRDRGRKPKLLKVLLPFFAAAFQLFRCWFYTVWYKSEVKQFDFYQMPAGQPGSGSPWTLFEDQALVVLAHDLGPNWELVSDAINSTLQFKCIFRKAKECKERHNFLMDRTSGDGADSAEDSGSSQPYPSTLPGIPKGSARQLFQRLQGPMEEDTLKSHFEKIIIIGQKQHYRKTQNDNQDPKQLQQPHSSHTTALSKVCPNNLNGGPILTPLEMCEAAIAESDVHSPGCQGPRSGGLALPNQGTVTPMHPASGVSSGLQGSPAMILGNNFSSSSAFLNSSVSRDGRYGLPRSASLSADEQQRMQQYNQMISSRNLSQPNISAPGVLPGTDRGLRIHPGGNGMGLVPGINRSMPMARPGFQGIAPSPIVNSGSMVSPGISSANMHSGVGSGQGSSMLRPREALHMIRPGVGQDSPRQMMDLQMQASPGNSQVSHFGGLSSPFPNQTASPPVTSYPLHHQPSHPISPQQPQVLSPHHPHFQAPANHAPNPQQQAYAIRMAKERQQHRFLQQQQPQIAASTSLMPHIQSQPQLPISSPLQNNSQVQPQTGSPPVSVSPLTTVSPMHSMPQHQQKHQTPTQGEVRNAQAGGSGLTNQTSKQQRQRQQQQFSQANRQHPQQRQQPQAQQPAKVTKGVGRGNLMMHQNAPIDPSLVNGVSTNPGNQCSENQGLYTGSPLNAVQPTRQYMPPQKNYSGQTASSTKHLHQMTSHSDKSSQGHVPVVAPGLSAGGHQSVSALVMTGSNHQQAPSHRKLANQNQLASHRVVQSNLQINSDPSNKPQARDSGTEQHPTSSSTEMDTMTTLPQTTSSATNMVHVVSSASAHQRHASEPLLDPNALNSATNMSSSVSMPSNTSESAAQGHGLGQRPSSANLPSNSAQRQQQPSQLRAPNSPVPQPQQHQLPPVHSQQQVQLLQAGNGNFEARGFDSCWPNLRVLWLIVKNAGWFKFLRILYIRIALGLREDRDRDNRDFQVLVSNVFSLFLLLAALGGSLEPGGLIEAAAGSDGDGLDSGAGRNRASGLVKESMDGDGDGGVSCGCVGTGRGGCADLMFKL</sequence>
<keyword evidence="1" id="KW-0156">Chromatin regulator</keyword>
<feature type="region of interest" description="Disordered" evidence="2">
    <location>
        <begin position="168"/>
        <end position="187"/>
    </location>
</feature>
<feature type="region of interest" description="Disordered" evidence="2">
    <location>
        <begin position="204"/>
        <end position="279"/>
    </location>
</feature>
<feature type="compositionally biased region" description="Polar residues" evidence="2">
    <location>
        <begin position="1978"/>
        <end position="2000"/>
    </location>
</feature>
<feature type="compositionally biased region" description="Polar residues" evidence="2">
    <location>
        <begin position="437"/>
        <end position="447"/>
    </location>
</feature>
<dbReference type="Pfam" id="PF07529">
    <property type="entry name" value="HSA"/>
    <property type="match status" value="1"/>
</dbReference>
<feature type="region of interest" description="Disordered" evidence="2">
    <location>
        <begin position="408"/>
        <end position="447"/>
    </location>
</feature>
<dbReference type="InterPro" id="IPR014012">
    <property type="entry name" value="HSA_dom"/>
</dbReference>
<feature type="compositionally biased region" description="Polar residues" evidence="2">
    <location>
        <begin position="1637"/>
        <end position="1677"/>
    </location>
</feature>
<feature type="region of interest" description="Disordered" evidence="2">
    <location>
        <begin position="1286"/>
        <end position="1314"/>
    </location>
</feature>
<evidence type="ECO:0000259" key="4">
    <source>
        <dbReference type="PROSITE" id="PS51204"/>
    </source>
</evidence>
<protein>
    <submittedName>
        <fullName evidence="5">Uncharacterized protein</fullName>
    </submittedName>
</protein>
<evidence type="ECO:0000259" key="3">
    <source>
        <dbReference type="PROSITE" id="PS50090"/>
    </source>
</evidence>
<feature type="compositionally biased region" description="Basic residues" evidence="2">
    <location>
        <begin position="247"/>
        <end position="256"/>
    </location>
</feature>
<dbReference type="PANTHER" id="PTHR46774:SF3">
    <property type="entry name" value="CHROMATIN MODIFICATION-RELATED PROTEIN EAF1 A-RELATED"/>
    <property type="match status" value="1"/>
</dbReference>
<evidence type="ECO:0000313" key="6">
    <source>
        <dbReference type="Proteomes" id="UP001318860"/>
    </source>
</evidence>
<reference evidence="5 6" key="1">
    <citation type="journal article" date="2021" name="Comput. Struct. Biotechnol. J.">
        <title>De novo genome assembly of the potent medicinal plant Rehmannia glutinosa using nanopore technology.</title>
        <authorList>
            <person name="Ma L."/>
            <person name="Dong C."/>
            <person name="Song C."/>
            <person name="Wang X."/>
            <person name="Zheng X."/>
            <person name="Niu Y."/>
            <person name="Chen S."/>
            <person name="Feng W."/>
        </authorList>
    </citation>
    <scope>NUCLEOTIDE SEQUENCE [LARGE SCALE GENOMIC DNA]</scope>
    <source>
        <strain evidence="5">DH-2019</strain>
    </source>
</reference>
<feature type="compositionally biased region" description="Polar residues" evidence="2">
    <location>
        <begin position="263"/>
        <end position="273"/>
    </location>
</feature>
<dbReference type="EMBL" id="JABTTQ020000012">
    <property type="protein sequence ID" value="KAK6145101.1"/>
    <property type="molecule type" value="Genomic_DNA"/>
</dbReference>
<feature type="domain" description="Myb-like" evidence="3">
    <location>
        <begin position="1171"/>
        <end position="1223"/>
    </location>
</feature>
<proteinExistence type="predicted"/>
<feature type="compositionally biased region" description="Polar residues" evidence="2">
    <location>
        <begin position="936"/>
        <end position="952"/>
    </location>
</feature>
<feature type="compositionally biased region" description="Low complexity" evidence="2">
    <location>
        <begin position="1950"/>
        <end position="1968"/>
    </location>
</feature>
<accession>A0ABR0WBW5</accession>
<evidence type="ECO:0000256" key="1">
    <source>
        <dbReference type="ARBA" id="ARBA00022853"/>
    </source>
</evidence>
<keyword evidence="6" id="KW-1185">Reference proteome</keyword>
<feature type="compositionally biased region" description="Low complexity" evidence="2">
    <location>
        <begin position="1716"/>
        <end position="1742"/>
    </location>
</feature>
<dbReference type="Proteomes" id="UP001318860">
    <property type="component" value="Unassembled WGS sequence"/>
</dbReference>
<feature type="region of interest" description="Disordered" evidence="2">
    <location>
        <begin position="1637"/>
        <end position="1840"/>
    </location>
</feature>
<feature type="compositionally biased region" description="Polar residues" evidence="2">
    <location>
        <begin position="1882"/>
        <end position="1891"/>
    </location>
</feature>
<feature type="region of interest" description="Disordered" evidence="2">
    <location>
        <begin position="1882"/>
        <end position="1911"/>
    </location>
</feature>
<comment type="caution">
    <text evidence="5">The sequence shown here is derived from an EMBL/GenBank/DDBJ whole genome shotgun (WGS) entry which is preliminary data.</text>
</comment>
<feature type="compositionally biased region" description="Polar residues" evidence="2">
    <location>
        <begin position="1292"/>
        <end position="1314"/>
    </location>
</feature>
<organism evidence="5 6">
    <name type="scientific">Rehmannia glutinosa</name>
    <name type="common">Chinese foxglove</name>
    <dbReference type="NCBI Taxonomy" id="99300"/>
    <lineage>
        <taxon>Eukaryota</taxon>
        <taxon>Viridiplantae</taxon>
        <taxon>Streptophyta</taxon>
        <taxon>Embryophyta</taxon>
        <taxon>Tracheophyta</taxon>
        <taxon>Spermatophyta</taxon>
        <taxon>Magnoliopsida</taxon>
        <taxon>eudicotyledons</taxon>
        <taxon>Gunneridae</taxon>
        <taxon>Pentapetalae</taxon>
        <taxon>asterids</taxon>
        <taxon>lamiids</taxon>
        <taxon>Lamiales</taxon>
        <taxon>Orobanchaceae</taxon>
        <taxon>Rehmannieae</taxon>
        <taxon>Rehmannia</taxon>
    </lineage>
</organism>
<feature type="compositionally biased region" description="Low complexity" evidence="2">
    <location>
        <begin position="1682"/>
        <end position="1693"/>
    </location>
</feature>
<dbReference type="InterPro" id="IPR044798">
    <property type="entry name" value="EAF1A/B"/>
</dbReference>